<evidence type="ECO:0000313" key="3">
    <source>
        <dbReference type="Proteomes" id="UP001609175"/>
    </source>
</evidence>
<evidence type="ECO:0000313" key="2">
    <source>
        <dbReference type="EMBL" id="MFH5210659.1"/>
    </source>
</evidence>
<accession>A0ABW7JVS3</accession>
<keyword evidence="1" id="KW-0732">Signal</keyword>
<comment type="caution">
    <text evidence="2">The sequence shown here is derived from an EMBL/GenBank/DDBJ whole genome shotgun (WGS) entry which is preliminary data.</text>
</comment>
<proteinExistence type="predicted"/>
<dbReference type="EMBL" id="JBIMSO010000065">
    <property type="protein sequence ID" value="MFH5210659.1"/>
    <property type="molecule type" value="Genomic_DNA"/>
</dbReference>
<dbReference type="Proteomes" id="UP001609175">
    <property type="component" value="Unassembled WGS sequence"/>
</dbReference>
<reference evidence="2 3" key="1">
    <citation type="submission" date="2024-10" db="EMBL/GenBank/DDBJ databases">
        <authorList>
            <person name="Riesco R."/>
        </authorList>
    </citation>
    <scope>NUCLEOTIDE SEQUENCE [LARGE SCALE GENOMIC DNA]</scope>
    <source>
        <strain evidence="2 3">NCIMB 15449</strain>
    </source>
</reference>
<evidence type="ECO:0000256" key="1">
    <source>
        <dbReference type="SAM" id="SignalP"/>
    </source>
</evidence>
<name>A0ABW7JVS3_9NOCA</name>
<gene>
    <name evidence="2" type="ORF">ACHIPZ_21000</name>
</gene>
<feature type="chain" id="PRO_5047503482" description="Secreted protein" evidence="1">
    <location>
        <begin position="31"/>
        <end position="255"/>
    </location>
</feature>
<sequence length="255" mass="25481">MRLTRGTRRAITALAIAAAAAMAAPGVVSAEPIPAVPAIPQDVPIDALASLAPAILGAAAGPMDIAEGPQAALVEQLKLLQQSPALPEQLKSTLDRIIKFLDGSGGGGPEIPPSDGPVISQFLYPTIGRGCISDTADSVGTALAVAGPAKLPPPGPAAGQAGFVFTALGTKTVADTQGDKLTVTWLNIDNRKTLTQPLTNASKINPDGPATLSAIADTGPGRVLAVVSGSLTTQAADAAPRTCTFLPTVGMFSVA</sequence>
<dbReference type="RefSeq" id="WP_395116553.1">
    <property type="nucleotide sequence ID" value="NZ_JBIMSO010000065.1"/>
</dbReference>
<evidence type="ECO:0008006" key="4">
    <source>
        <dbReference type="Google" id="ProtNLM"/>
    </source>
</evidence>
<organism evidence="2 3">
    <name type="scientific">Antrihabitans spumae</name>
    <dbReference type="NCBI Taxonomy" id="3373370"/>
    <lineage>
        <taxon>Bacteria</taxon>
        <taxon>Bacillati</taxon>
        <taxon>Actinomycetota</taxon>
        <taxon>Actinomycetes</taxon>
        <taxon>Mycobacteriales</taxon>
        <taxon>Nocardiaceae</taxon>
        <taxon>Antrihabitans</taxon>
    </lineage>
</organism>
<protein>
    <recommendedName>
        <fullName evidence="4">Secreted protein</fullName>
    </recommendedName>
</protein>
<feature type="signal peptide" evidence="1">
    <location>
        <begin position="1"/>
        <end position="30"/>
    </location>
</feature>